<reference evidence="9 10" key="2">
    <citation type="journal article" date="2011" name="Stand. Genomic Sci.">
        <title>Complete genome sequence of Truepera radiovictrix type strain (RQ-24).</title>
        <authorList>
            <person name="Ivanova N."/>
            <person name="Rohde C."/>
            <person name="Munk C."/>
            <person name="Nolan M."/>
            <person name="Lucas S."/>
            <person name="Del Rio T.G."/>
            <person name="Tice H."/>
            <person name="Deshpande S."/>
            <person name="Cheng J.F."/>
            <person name="Tapia R."/>
            <person name="Han C."/>
            <person name="Goodwin L."/>
            <person name="Pitluck S."/>
            <person name="Liolios K."/>
            <person name="Mavromatis K."/>
            <person name="Mikhailova N."/>
            <person name="Pati A."/>
            <person name="Chen A."/>
            <person name="Palaniappan K."/>
            <person name="Land M."/>
            <person name="Hauser L."/>
            <person name="Chang Y.J."/>
            <person name="Jeffries C.D."/>
            <person name="Brambilla E."/>
            <person name="Rohde M."/>
            <person name="Goker M."/>
            <person name="Tindall B.J."/>
            <person name="Woyke T."/>
            <person name="Bristow J."/>
            <person name="Eisen J.A."/>
            <person name="Markowitz V."/>
            <person name="Hugenholtz P."/>
            <person name="Kyrpides N.C."/>
            <person name="Klenk H.P."/>
            <person name="Lapidus A."/>
        </authorList>
    </citation>
    <scope>NUCLEOTIDE SEQUENCE [LARGE SCALE GENOMIC DNA]</scope>
    <source>
        <strain evidence="10">DSM 17093 / CIP 108686 / LMG 22925 / RQ-24</strain>
    </source>
</reference>
<dbReference type="RefSeq" id="WP_013177759.1">
    <property type="nucleotide sequence ID" value="NC_014221.1"/>
</dbReference>
<dbReference type="GO" id="GO:0005886">
    <property type="term" value="C:plasma membrane"/>
    <property type="evidence" value="ECO:0007669"/>
    <property type="project" value="UniProtKB-SubCell"/>
</dbReference>
<evidence type="ECO:0000256" key="7">
    <source>
        <dbReference type="ARBA" id="ARBA00023136"/>
    </source>
</evidence>
<comment type="similarity">
    <text evidence="2">Belongs to the autoinducer-2 exporter (AI-2E) (TC 2.A.86) family.</text>
</comment>
<dbReference type="HOGENOM" id="CLU_031275_8_2_0"/>
<sequence>MVHATLAELWRSPYVRLACLLLLASGAVWFFYETRGVWLLFFLAYTIAYLTNPLTLWFQRRRLPRWLGVGVVLLLLTALFALASFVIAQFVHQASLFMQELPNLNEPLLRWYEGLPEVLRGLVPTPVVDFLGQPGAQAGAELGAELIAPFEGMVGYLGGVLTQFSANVFALLVNFVGGLLQAVVLLFLTLFLLYDFNGINRTFLRLIPERYREGGLETLQRLDVSVGGYIRGQILIALVVGFSIWLGLTLLGVPLAFGVGFVAAVFNVVPFLGPIVAFIPAGLLALTVGWPYVLATAALFMVINFLDGNVISPIIFSKTVKVHPLTVILSVALGASLLGLLGAVLAVPTAAFVKVLYQEYYLTSRWYQRERYSALRADPPAPLTLEAQAPRATPAPGKRA</sequence>
<feature type="transmembrane region" description="Helical" evidence="8">
    <location>
        <begin position="14"/>
        <end position="32"/>
    </location>
</feature>
<feature type="transmembrane region" description="Helical" evidence="8">
    <location>
        <begin position="234"/>
        <end position="257"/>
    </location>
</feature>
<dbReference type="STRING" id="649638.Trad_1266"/>
<feature type="transmembrane region" description="Helical" evidence="8">
    <location>
        <begin position="328"/>
        <end position="357"/>
    </location>
</feature>
<name>D7CWJ0_TRURR</name>
<evidence type="ECO:0000256" key="8">
    <source>
        <dbReference type="SAM" id="Phobius"/>
    </source>
</evidence>
<dbReference type="PANTHER" id="PTHR21716:SF53">
    <property type="entry name" value="PERMEASE PERM-RELATED"/>
    <property type="match status" value="1"/>
</dbReference>
<dbReference type="KEGG" id="tra:Trad_1266"/>
<dbReference type="PANTHER" id="PTHR21716">
    <property type="entry name" value="TRANSMEMBRANE PROTEIN"/>
    <property type="match status" value="1"/>
</dbReference>
<evidence type="ECO:0000256" key="4">
    <source>
        <dbReference type="ARBA" id="ARBA00022475"/>
    </source>
</evidence>
<feature type="transmembrane region" description="Helical" evidence="8">
    <location>
        <begin position="38"/>
        <end position="59"/>
    </location>
</feature>
<keyword evidence="7 8" id="KW-0472">Membrane</keyword>
<organism evidence="9 10">
    <name type="scientific">Truepera radiovictrix (strain DSM 17093 / CIP 108686 / LMG 22925 / RQ-24)</name>
    <dbReference type="NCBI Taxonomy" id="649638"/>
    <lineage>
        <taxon>Bacteria</taxon>
        <taxon>Thermotogati</taxon>
        <taxon>Deinococcota</taxon>
        <taxon>Deinococci</taxon>
        <taxon>Trueperales</taxon>
        <taxon>Trueperaceae</taxon>
        <taxon>Truepera</taxon>
    </lineage>
</organism>
<evidence type="ECO:0000256" key="2">
    <source>
        <dbReference type="ARBA" id="ARBA00009773"/>
    </source>
</evidence>
<keyword evidence="6 8" id="KW-1133">Transmembrane helix</keyword>
<feature type="transmembrane region" description="Helical" evidence="8">
    <location>
        <begin position="66"/>
        <end position="91"/>
    </location>
</feature>
<evidence type="ECO:0000256" key="6">
    <source>
        <dbReference type="ARBA" id="ARBA00022989"/>
    </source>
</evidence>
<dbReference type="OrthoDB" id="9793390at2"/>
<dbReference type="AlphaFoldDB" id="D7CWJ0"/>
<feature type="transmembrane region" description="Helical" evidence="8">
    <location>
        <begin position="293"/>
        <end position="316"/>
    </location>
</feature>
<dbReference type="EMBL" id="CP002049">
    <property type="protein sequence ID" value="ADI14389.1"/>
    <property type="molecule type" value="Genomic_DNA"/>
</dbReference>
<comment type="subcellular location">
    <subcellularLocation>
        <location evidence="1">Cell membrane</location>
        <topology evidence="1">Multi-pass membrane protein</topology>
    </subcellularLocation>
</comment>
<evidence type="ECO:0008006" key="11">
    <source>
        <dbReference type="Google" id="ProtNLM"/>
    </source>
</evidence>
<keyword evidence="4" id="KW-1003">Cell membrane</keyword>
<proteinExistence type="inferred from homology"/>
<dbReference type="InterPro" id="IPR002549">
    <property type="entry name" value="AI-2E-like"/>
</dbReference>
<reference evidence="10" key="1">
    <citation type="submission" date="2010-05" db="EMBL/GenBank/DDBJ databases">
        <title>The complete genome of Truepera radiovictris DSM 17093.</title>
        <authorList>
            <consortium name="US DOE Joint Genome Institute (JGI-PGF)"/>
            <person name="Lucas S."/>
            <person name="Copeland A."/>
            <person name="Lapidus A."/>
            <person name="Glavina del Rio T."/>
            <person name="Dalin E."/>
            <person name="Tice H."/>
            <person name="Bruce D."/>
            <person name="Goodwin L."/>
            <person name="Pitluck S."/>
            <person name="Kyrpides N."/>
            <person name="Mavromatis K."/>
            <person name="Ovchinnikova G."/>
            <person name="Munk A.C."/>
            <person name="Detter J.C."/>
            <person name="Han C."/>
            <person name="Tapia R."/>
            <person name="Land M."/>
            <person name="Hauser L."/>
            <person name="Markowitz V."/>
            <person name="Cheng J.-F."/>
            <person name="Hugenholtz P."/>
            <person name="Woyke T."/>
            <person name="Wu D."/>
            <person name="Tindall B."/>
            <person name="Pomrenke H.G."/>
            <person name="Brambilla E."/>
            <person name="Klenk H.-P."/>
            <person name="Eisen J.A."/>
        </authorList>
    </citation>
    <scope>NUCLEOTIDE SEQUENCE [LARGE SCALE GENOMIC DNA]</scope>
    <source>
        <strain evidence="10">DSM 17093 / CIP 108686 / LMG 22925 / RQ-24</strain>
    </source>
</reference>
<evidence type="ECO:0000256" key="5">
    <source>
        <dbReference type="ARBA" id="ARBA00022692"/>
    </source>
</evidence>
<protein>
    <recommendedName>
        <fullName evidence="11">AI-2E family transporter</fullName>
    </recommendedName>
</protein>
<keyword evidence="3" id="KW-0813">Transport</keyword>
<feature type="transmembrane region" description="Helical" evidence="8">
    <location>
        <begin position="263"/>
        <end position="286"/>
    </location>
</feature>
<evidence type="ECO:0000256" key="3">
    <source>
        <dbReference type="ARBA" id="ARBA00022448"/>
    </source>
</evidence>
<dbReference type="GO" id="GO:0055085">
    <property type="term" value="P:transmembrane transport"/>
    <property type="evidence" value="ECO:0007669"/>
    <property type="project" value="TreeGrafter"/>
</dbReference>
<evidence type="ECO:0000256" key="1">
    <source>
        <dbReference type="ARBA" id="ARBA00004651"/>
    </source>
</evidence>
<evidence type="ECO:0000313" key="10">
    <source>
        <dbReference type="Proteomes" id="UP000000379"/>
    </source>
</evidence>
<dbReference type="Proteomes" id="UP000000379">
    <property type="component" value="Chromosome"/>
</dbReference>
<dbReference type="eggNOG" id="COG0628">
    <property type="taxonomic scope" value="Bacteria"/>
</dbReference>
<dbReference type="Pfam" id="PF01594">
    <property type="entry name" value="AI-2E_transport"/>
    <property type="match status" value="1"/>
</dbReference>
<evidence type="ECO:0000313" key="9">
    <source>
        <dbReference type="EMBL" id="ADI14389.1"/>
    </source>
</evidence>
<gene>
    <name evidence="9" type="ordered locus">Trad_1266</name>
</gene>
<keyword evidence="5 8" id="KW-0812">Transmembrane</keyword>
<accession>D7CWJ0</accession>
<keyword evidence="10" id="KW-1185">Reference proteome</keyword>
<feature type="transmembrane region" description="Helical" evidence="8">
    <location>
        <begin position="168"/>
        <end position="194"/>
    </location>
</feature>